<evidence type="ECO:0000313" key="1">
    <source>
        <dbReference type="EMBL" id="PNT60765.1"/>
    </source>
</evidence>
<organism evidence="1">
    <name type="scientific">Brachypodium distachyon</name>
    <name type="common">Purple false brome</name>
    <name type="synonym">Trachynia distachya</name>
    <dbReference type="NCBI Taxonomy" id="15368"/>
    <lineage>
        <taxon>Eukaryota</taxon>
        <taxon>Viridiplantae</taxon>
        <taxon>Streptophyta</taxon>
        <taxon>Embryophyta</taxon>
        <taxon>Tracheophyta</taxon>
        <taxon>Spermatophyta</taxon>
        <taxon>Magnoliopsida</taxon>
        <taxon>Liliopsida</taxon>
        <taxon>Poales</taxon>
        <taxon>Poaceae</taxon>
        <taxon>BOP clade</taxon>
        <taxon>Pooideae</taxon>
        <taxon>Stipodae</taxon>
        <taxon>Brachypodieae</taxon>
        <taxon>Brachypodium</taxon>
    </lineage>
</organism>
<evidence type="ECO:0000313" key="3">
    <source>
        <dbReference type="Proteomes" id="UP000008810"/>
    </source>
</evidence>
<dbReference type="AlphaFoldDB" id="A0A2K2CFG7"/>
<protein>
    <submittedName>
        <fullName evidence="1 2">Uncharacterized protein</fullName>
    </submittedName>
</protein>
<dbReference type="InParanoid" id="A0A2K2CFG7"/>
<dbReference type="EMBL" id="CM000884">
    <property type="protein sequence ID" value="PNT60765.1"/>
    <property type="molecule type" value="Genomic_DNA"/>
</dbReference>
<proteinExistence type="predicted"/>
<evidence type="ECO:0000313" key="2">
    <source>
        <dbReference type="EnsemblPlants" id="PNT60765"/>
    </source>
</evidence>
<reference evidence="2" key="3">
    <citation type="submission" date="2018-08" db="UniProtKB">
        <authorList>
            <consortium name="EnsemblPlants"/>
        </authorList>
    </citation>
    <scope>IDENTIFICATION</scope>
    <source>
        <strain evidence="2">cv. Bd21</strain>
    </source>
</reference>
<accession>A0A2K2CFG7</accession>
<name>A0A2K2CFG7_BRADI</name>
<keyword evidence="3" id="KW-1185">Reference proteome</keyword>
<dbReference type="EnsemblPlants" id="PNT60765">
    <property type="protein sequence ID" value="PNT60765"/>
    <property type="gene ID" value="BRADI_5g04563v3"/>
</dbReference>
<dbReference type="Gramene" id="PNT60765">
    <property type="protein sequence ID" value="PNT60765"/>
    <property type="gene ID" value="BRADI_5g04563v3"/>
</dbReference>
<reference evidence="1" key="2">
    <citation type="submission" date="2017-06" db="EMBL/GenBank/DDBJ databases">
        <title>WGS assembly of Brachypodium distachyon.</title>
        <authorList>
            <consortium name="The International Brachypodium Initiative"/>
            <person name="Lucas S."/>
            <person name="Harmon-Smith M."/>
            <person name="Lail K."/>
            <person name="Tice H."/>
            <person name="Grimwood J."/>
            <person name="Bruce D."/>
            <person name="Barry K."/>
            <person name="Shu S."/>
            <person name="Lindquist E."/>
            <person name="Wang M."/>
            <person name="Pitluck S."/>
            <person name="Vogel J.P."/>
            <person name="Garvin D.F."/>
            <person name="Mockler T.C."/>
            <person name="Schmutz J."/>
            <person name="Rokhsar D."/>
            <person name="Bevan M.W."/>
        </authorList>
    </citation>
    <scope>NUCLEOTIDE SEQUENCE</scope>
    <source>
        <strain evidence="1">Bd21</strain>
    </source>
</reference>
<sequence length="101" mass="11468">MPSVGGRGKGHVWSWRKANLRAAPDLRRDFVVRFGLGCWLLVVRVGFFRSTIENGGAVPSRCSRVQLRVGIRHRPTQVSVSEDEKSFCFQLGRVDGKQQKW</sequence>
<reference evidence="1 2" key="1">
    <citation type="journal article" date="2010" name="Nature">
        <title>Genome sequencing and analysis of the model grass Brachypodium distachyon.</title>
        <authorList>
            <consortium name="International Brachypodium Initiative"/>
        </authorList>
    </citation>
    <scope>NUCLEOTIDE SEQUENCE [LARGE SCALE GENOMIC DNA]</scope>
    <source>
        <strain evidence="1 2">Bd21</strain>
    </source>
</reference>
<dbReference type="Proteomes" id="UP000008810">
    <property type="component" value="Chromosome 5"/>
</dbReference>
<gene>
    <name evidence="1" type="ORF">BRADI_5g04563v3</name>
</gene>